<name>A0A834HSG0_RHYFE</name>
<organism evidence="2 3">
    <name type="scientific">Rhynchophorus ferrugineus</name>
    <name type="common">Red palm weevil</name>
    <name type="synonym">Curculio ferrugineus</name>
    <dbReference type="NCBI Taxonomy" id="354439"/>
    <lineage>
        <taxon>Eukaryota</taxon>
        <taxon>Metazoa</taxon>
        <taxon>Ecdysozoa</taxon>
        <taxon>Arthropoda</taxon>
        <taxon>Hexapoda</taxon>
        <taxon>Insecta</taxon>
        <taxon>Pterygota</taxon>
        <taxon>Neoptera</taxon>
        <taxon>Endopterygota</taxon>
        <taxon>Coleoptera</taxon>
        <taxon>Polyphaga</taxon>
        <taxon>Cucujiformia</taxon>
        <taxon>Curculionidae</taxon>
        <taxon>Dryophthorinae</taxon>
        <taxon>Rhynchophorus</taxon>
    </lineage>
</organism>
<feature type="domain" description="LITAF" evidence="1">
    <location>
        <begin position="78"/>
        <end position="157"/>
    </location>
</feature>
<dbReference type="PROSITE" id="PS51837">
    <property type="entry name" value="LITAF"/>
    <property type="match status" value="1"/>
</dbReference>
<dbReference type="SMART" id="SM00714">
    <property type="entry name" value="LITAF"/>
    <property type="match status" value="1"/>
</dbReference>
<evidence type="ECO:0000259" key="1">
    <source>
        <dbReference type="PROSITE" id="PS51837"/>
    </source>
</evidence>
<evidence type="ECO:0000313" key="3">
    <source>
        <dbReference type="Proteomes" id="UP000625711"/>
    </source>
</evidence>
<dbReference type="Pfam" id="PF10601">
    <property type="entry name" value="zf-LITAF-like"/>
    <property type="match status" value="1"/>
</dbReference>
<sequence length="182" mass="20673">MESALVCQICGQKLSFNPGCPCSLGEHMLRKHPHLEMGHFSNQDICNCCSVSSKNRPLCSRTQLPCLCSSFEKPRKPKPTVFKTTVESWKPGPLRVTCPRCQHLDRPCIRHQRNRISRSALGALCLLLCWPVCFMSESSRIHLFCRRCHAFMGEYDRKTGRMKCPPCPASSRYDLNTIPSVC</sequence>
<gene>
    <name evidence="2" type="ORF">GWI33_019083</name>
</gene>
<dbReference type="InterPro" id="IPR006629">
    <property type="entry name" value="LITAF"/>
</dbReference>
<dbReference type="OrthoDB" id="7765058at2759"/>
<protein>
    <recommendedName>
        <fullName evidence="1">LITAF domain-containing protein</fullName>
    </recommendedName>
</protein>
<keyword evidence="3" id="KW-1185">Reference proteome</keyword>
<dbReference type="EMBL" id="JAACXV010014396">
    <property type="protein sequence ID" value="KAF7267725.1"/>
    <property type="molecule type" value="Genomic_DNA"/>
</dbReference>
<accession>A0A834HSG0</accession>
<proteinExistence type="predicted"/>
<evidence type="ECO:0000313" key="2">
    <source>
        <dbReference type="EMBL" id="KAF7267725.1"/>
    </source>
</evidence>
<dbReference type="Proteomes" id="UP000625711">
    <property type="component" value="Unassembled WGS sequence"/>
</dbReference>
<dbReference type="AlphaFoldDB" id="A0A834HSG0"/>
<reference evidence="2" key="1">
    <citation type="submission" date="2020-08" db="EMBL/GenBank/DDBJ databases">
        <title>Genome sequencing and assembly of the red palm weevil Rhynchophorus ferrugineus.</title>
        <authorList>
            <person name="Dias G.B."/>
            <person name="Bergman C.M."/>
            <person name="Manee M."/>
        </authorList>
    </citation>
    <scope>NUCLEOTIDE SEQUENCE</scope>
    <source>
        <strain evidence="2">AA-2017</strain>
        <tissue evidence="2">Whole larva</tissue>
    </source>
</reference>
<comment type="caution">
    <text evidence="2">The sequence shown here is derived from an EMBL/GenBank/DDBJ whole genome shotgun (WGS) entry which is preliminary data.</text>
</comment>